<dbReference type="SUPFAM" id="SSF48208">
    <property type="entry name" value="Six-hairpin glycosidases"/>
    <property type="match status" value="1"/>
</dbReference>
<accession>A0A7J5JQW4</accession>
<sequence>MKRFDISIFLIILCVGNLLAEGRGSDIVTTCTTGDSAGSHKETAQDIVAVIRKVNAYWQGENIPEVRAFWDHAAYHTGNMEAYKLTGDKSYLDYSIAWAEHNQWKGAKSDNKAEWRYNYGENECHVLFGDWQCCFQTYIDLYNIQPADYKIARACEVMEYEMSTDYNGYWWWADGLYMVMPVMTKLYNVTKNPLYLEKLHEYFSFADNIMYDKEVGLYYRDGNFVFPRHKTPDGKKDFWARGDGWVLAAFAKVIQDLPEKNEYRPLFIDRFRSMAKALQKYQHPDGYWTRSITEHDYVPGPETSGTAFFTYGLQWGINYGLLDATTYQPVVDNAWKYLTQVALQPNGRVGYVQPIGAAAVPGQMIDANSTADFGVGAFLLAACERLRYINK</sequence>
<comment type="caution">
    <text evidence="2">The sequence shown here is derived from an EMBL/GenBank/DDBJ whole genome shotgun (WGS) entry which is preliminary data.</text>
</comment>
<dbReference type="Pfam" id="PF07470">
    <property type="entry name" value="Glyco_hydro_88"/>
    <property type="match status" value="1"/>
</dbReference>
<dbReference type="InterPro" id="IPR012341">
    <property type="entry name" value="6hp_glycosidase-like_sf"/>
</dbReference>
<evidence type="ECO:0000313" key="2">
    <source>
        <dbReference type="EMBL" id="KAB4453482.1"/>
    </source>
</evidence>
<proteinExistence type="predicted"/>
<dbReference type="RefSeq" id="WP_052573188.1">
    <property type="nucleotide sequence ID" value="NZ_JBCHGQ010000001.1"/>
</dbReference>
<dbReference type="Gene3D" id="1.50.10.10">
    <property type="match status" value="1"/>
</dbReference>
<keyword evidence="1 2" id="KW-0378">Hydrolase</keyword>
<dbReference type="AlphaFoldDB" id="A0A7J5JQW4"/>
<gene>
    <name evidence="2" type="ORF">GAN93_07010</name>
</gene>
<dbReference type="PANTHER" id="PTHR33886:SF8">
    <property type="entry name" value="UNSATURATED RHAMNOGALACTURONAN HYDROLASE (EUROFUNG)"/>
    <property type="match status" value="1"/>
</dbReference>
<dbReference type="PANTHER" id="PTHR33886">
    <property type="entry name" value="UNSATURATED RHAMNOGALACTURONAN HYDROLASE (EUROFUNG)"/>
    <property type="match status" value="1"/>
</dbReference>
<organism evidence="2 3">
    <name type="scientific">Bacteroides thetaiotaomicron</name>
    <dbReference type="NCBI Taxonomy" id="818"/>
    <lineage>
        <taxon>Bacteria</taxon>
        <taxon>Pseudomonadati</taxon>
        <taxon>Bacteroidota</taxon>
        <taxon>Bacteroidia</taxon>
        <taxon>Bacteroidales</taxon>
        <taxon>Bacteroidaceae</taxon>
        <taxon>Bacteroides</taxon>
    </lineage>
</organism>
<evidence type="ECO:0000313" key="3">
    <source>
        <dbReference type="Proteomes" id="UP000460317"/>
    </source>
</evidence>
<dbReference type="InterPro" id="IPR052043">
    <property type="entry name" value="PolySaccharide_Degr_Enz"/>
</dbReference>
<protein>
    <submittedName>
        <fullName evidence="2">Glycoside hydrolase family 88 protein</fullName>
    </submittedName>
</protein>
<dbReference type="InterPro" id="IPR008928">
    <property type="entry name" value="6-hairpin_glycosidase_sf"/>
</dbReference>
<name>A0A7J5JQW4_BACT4</name>
<dbReference type="GO" id="GO:0005975">
    <property type="term" value="P:carbohydrate metabolic process"/>
    <property type="evidence" value="ECO:0007669"/>
    <property type="project" value="InterPro"/>
</dbReference>
<dbReference type="Proteomes" id="UP000460317">
    <property type="component" value="Unassembled WGS sequence"/>
</dbReference>
<reference evidence="2 3" key="1">
    <citation type="journal article" date="2019" name="Nat. Med.">
        <title>A library of human gut bacterial isolates paired with longitudinal multiomics data enables mechanistic microbiome research.</title>
        <authorList>
            <person name="Poyet M."/>
            <person name="Groussin M."/>
            <person name="Gibbons S.M."/>
            <person name="Avila-Pacheco J."/>
            <person name="Jiang X."/>
            <person name="Kearney S.M."/>
            <person name="Perrotta A.R."/>
            <person name="Berdy B."/>
            <person name="Zhao S."/>
            <person name="Lieberman T.D."/>
            <person name="Swanson P.K."/>
            <person name="Smith M."/>
            <person name="Roesemann S."/>
            <person name="Alexander J.E."/>
            <person name="Rich S.A."/>
            <person name="Livny J."/>
            <person name="Vlamakis H."/>
            <person name="Clish C."/>
            <person name="Bullock K."/>
            <person name="Deik A."/>
            <person name="Scott J."/>
            <person name="Pierce K.A."/>
            <person name="Xavier R.J."/>
            <person name="Alm E.J."/>
        </authorList>
    </citation>
    <scope>NUCLEOTIDE SEQUENCE [LARGE SCALE GENOMIC DNA]</scope>
    <source>
        <strain evidence="2 3">BIOML-A165</strain>
    </source>
</reference>
<dbReference type="EMBL" id="WCSB01000005">
    <property type="protein sequence ID" value="KAB4453482.1"/>
    <property type="molecule type" value="Genomic_DNA"/>
</dbReference>
<dbReference type="InterPro" id="IPR010905">
    <property type="entry name" value="Glyco_hydro_88"/>
</dbReference>
<dbReference type="GO" id="GO:0016787">
    <property type="term" value="F:hydrolase activity"/>
    <property type="evidence" value="ECO:0007669"/>
    <property type="project" value="UniProtKB-KW"/>
</dbReference>
<evidence type="ECO:0000256" key="1">
    <source>
        <dbReference type="ARBA" id="ARBA00022801"/>
    </source>
</evidence>